<feature type="binding site" evidence="13 14">
    <location>
        <position position="114"/>
    </location>
    <ligand>
        <name>ATP</name>
        <dbReference type="ChEBI" id="CHEBI:30616"/>
    </ligand>
</feature>
<evidence type="ECO:0000256" key="3">
    <source>
        <dbReference type="ARBA" id="ARBA00012966"/>
    </source>
</evidence>
<organism evidence="17 18">
    <name type="scientific">Pyrodictium delaneyi</name>
    <dbReference type="NCBI Taxonomy" id="1273541"/>
    <lineage>
        <taxon>Archaea</taxon>
        <taxon>Thermoproteota</taxon>
        <taxon>Thermoprotei</taxon>
        <taxon>Desulfurococcales</taxon>
        <taxon>Pyrodictiaceae</taxon>
        <taxon>Pyrodictium</taxon>
    </lineage>
</organism>
<name>A0A0P0N557_9CREN</name>
<dbReference type="PRINTS" id="PR01243">
    <property type="entry name" value="NUCDPKINASE"/>
</dbReference>
<evidence type="ECO:0000256" key="10">
    <source>
        <dbReference type="ARBA" id="ARBA00022840"/>
    </source>
</evidence>
<dbReference type="AlphaFoldDB" id="A0A0P0N557"/>
<dbReference type="GO" id="GO:0006228">
    <property type="term" value="P:UTP biosynthetic process"/>
    <property type="evidence" value="ECO:0007669"/>
    <property type="project" value="UniProtKB-UniRule"/>
</dbReference>
<evidence type="ECO:0000256" key="15">
    <source>
        <dbReference type="RuleBase" id="RU004011"/>
    </source>
</evidence>
<comment type="catalytic activity">
    <reaction evidence="13">
        <text>a ribonucleoside 5'-diphosphate + ATP = a ribonucleoside 5'-triphosphate + ADP</text>
        <dbReference type="Rhea" id="RHEA:18113"/>
        <dbReference type="ChEBI" id="CHEBI:30616"/>
        <dbReference type="ChEBI" id="CHEBI:57930"/>
        <dbReference type="ChEBI" id="CHEBI:61557"/>
        <dbReference type="ChEBI" id="CHEBI:456216"/>
        <dbReference type="EC" id="2.7.4.6"/>
    </reaction>
</comment>
<dbReference type="KEGG" id="pdl:Pyrde_2011"/>
<accession>A0A0P0N557</accession>
<dbReference type="GeneID" id="26100350"/>
<evidence type="ECO:0000256" key="12">
    <source>
        <dbReference type="ARBA" id="ARBA00023080"/>
    </source>
</evidence>
<feature type="binding site" evidence="13 14">
    <location>
        <position position="87"/>
    </location>
    <ligand>
        <name>ATP</name>
        <dbReference type="ChEBI" id="CHEBI:30616"/>
    </ligand>
</feature>
<dbReference type="EC" id="2.7.4.6" evidence="3 13"/>
<feature type="binding site" evidence="13 14">
    <location>
        <position position="93"/>
    </location>
    <ligand>
        <name>ATP</name>
        <dbReference type="ChEBI" id="CHEBI:30616"/>
    </ligand>
</feature>
<dbReference type="SMART" id="SM00562">
    <property type="entry name" value="NDK"/>
    <property type="match status" value="1"/>
</dbReference>
<evidence type="ECO:0000256" key="2">
    <source>
        <dbReference type="ARBA" id="ARBA00008142"/>
    </source>
</evidence>
<dbReference type="Gene3D" id="3.30.70.141">
    <property type="entry name" value="Nucleoside diphosphate kinase-like domain"/>
    <property type="match status" value="1"/>
</dbReference>
<reference evidence="17 18" key="1">
    <citation type="submission" date="2015-10" db="EMBL/GenBank/DDBJ databases">
        <title>Complete genome sequence of hyperthermophilic archaeon Pyrodictium delaneyi Su06.</title>
        <authorList>
            <person name="Jung J.-H."/>
            <person name="Lin J."/>
            <person name="Holden J.F."/>
            <person name="Park C.-S."/>
        </authorList>
    </citation>
    <scope>NUCLEOTIDE SEQUENCE [LARGE SCALE GENOMIC DNA]</scope>
    <source>
        <strain evidence="17 18">Su06</strain>
    </source>
</reference>
<dbReference type="GO" id="GO:0006241">
    <property type="term" value="P:CTP biosynthetic process"/>
    <property type="evidence" value="ECO:0007669"/>
    <property type="project" value="UniProtKB-UniRule"/>
</dbReference>
<evidence type="ECO:0000256" key="8">
    <source>
        <dbReference type="ARBA" id="ARBA00022741"/>
    </source>
</evidence>
<comment type="similarity">
    <text evidence="2 13 14 15">Belongs to the NDK family.</text>
</comment>
<gene>
    <name evidence="13" type="primary">ndk</name>
    <name evidence="17" type="ORF">Pyrde_2011</name>
</gene>
<comment type="function">
    <text evidence="13">Major role in the synthesis of nucleoside triphosphates other than ATP. The ATP gamma phosphate is transferred to the NDP beta phosphate via a ping-pong mechanism, using a phosphorylated active-site intermediate.</text>
</comment>
<evidence type="ECO:0000313" key="17">
    <source>
        <dbReference type="EMBL" id="ALL02054.1"/>
    </source>
</evidence>
<dbReference type="SUPFAM" id="SSF54919">
    <property type="entry name" value="Nucleoside diphosphate kinase, NDK"/>
    <property type="match status" value="1"/>
</dbReference>
<evidence type="ECO:0000256" key="14">
    <source>
        <dbReference type="PROSITE-ProRule" id="PRU00706"/>
    </source>
</evidence>
<dbReference type="OrthoDB" id="6874at2157"/>
<dbReference type="FunFam" id="3.30.70.141:FF:000003">
    <property type="entry name" value="Nucleoside diphosphate kinase"/>
    <property type="match status" value="1"/>
</dbReference>
<dbReference type="STRING" id="1273541.Pyrde_2011"/>
<feature type="binding site" evidence="13 14">
    <location>
        <position position="11"/>
    </location>
    <ligand>
        <name>ATP</name>
        <dbReference type="ChEBI" id="CHEBI:30616"/>
    </ligand>
</feature>
<dbReference type="PROSITE" id="PS51374">
    <property type="entry name" value="NDPK_LIKE"/>
    <property type="match status" value="1"/>
</dbReference>
<dbReference type="RefSeq" id="WP_055410473.1">
    <property type="nucleotide sequence ID" value="NZ_CP013011.1"/>
</dbReference>
<evidence type="ECO:0000256" key="7">
    <source>
        <dbReference type="ARBA" id="ARBA00022723"/>
    </source>
</evidence>
<keyword evidence="12 13" id="KW-0546">Nucleotide metabolism</keyword>
<dbReference type="InterPro" id="IPR034907">
    <property type="entry name" value="NDK-like_dom"/>
</dbReference>
<keyword evidence="9 13" id="KW-0418">Kinase</keyword>
<dbReference type="EMBL" id="CP013011">
    <property type="protein sequence ID" value="ALL02054.1"/>
    <property type="molecule type" value="Genomic_DNA"/>
</dbReference>
<protein>
    <recommendedName>
        <fullName evidence="4 13">Nucleoside diphosphate kinase</fullName>
        <shortName evidence="13">NDK</shortName>
        <shortName evidence="13">NDP kinase</shortName>
        <ecNumber evidence="3 13">2.7.4.6</ecNumber>
    </recommendedName>
    <alternativeName>
        <fullName evidence="13">Nucleoside-2-P kinase</fullName>
    </alternativeName>
</protein>
<evidence type="ECO:0000259" key="16">
    <source>
        <dbReference type="SMART" id="SM00562"/>
    </source>
</evidence>
<comment type="cofactor">
    <cofactor evidence="1 13">
        <name>Mg(2+)</name>
        <dbReference type="ChEBI" id="CHEBI:18420"/>
    </cofactor>
</comment>
<dbReference type="Proteomes" id="UP000058613">
    <property type="component" value="Chromosome"/>
</dbReference>
<evidence type="ECO:0000256" key="5">
    <source>
        <dbReference type="ARBA" id="ARBA00022553"/>
    </source>
</evidence>
<dbReference type="GO" id="GO:0005524">
    <property type="term" value="F:ATP binding"/>
    <property type="evidence" value="ECO:0007669"/>
    <property type="project" value="UniProtKB-UniRule"/>
</dbReference>
<keyword evidence="6 13" id="KW-0808">Transferase</keyword>
<keyword evidence="11 13" id="KW-0460">Magnesium</keyword>
<feature type="active site" description="Pros-phosphohistidine intermediate" evidence="13 14">
    <location>
        <position position="117"/>
    </location>
</feature>
<keyword evidence="5 13" id="KW-0597">Phosphoprotein</keyword>
<feature type="binding site" evidence="13 14">
    <location>
        <position position="104"/>
    </location>
    <ligand>
        <name>ATP</name>
        <dbReference type="ChEBI" id="CHEBI:30616"/>
    </ligand>
</feature>
<dbReference type="PANTHER" id="PTHR11349">
    <property type="entry name" value="NUCLEOSIDE DIPHOSPHATE KINASE"/>
    <property type="match status" value="1"/>
</dbReference>
<evidence type="ECO:0000256" key="1">
    <source>
        <dbReference type="ARBA" id="ARBA00001946"/>
    </source>
</evidence>
<dbReference type="GO" id="GO:0004550">
    <property type="term" value="F:nucleoside diphosphate kinase activity"/>
    <property type="evidence" value="ECO:0007669"/>
    <property type="project" value="UniProtKB-UniRule"/>
</dbReference>
<evidence type="ECO:0000256" key="6">
    <source>
        <dbReference type="ARBA" id="ARBA00022679"/>
    </source>
</evidence>
<keyword evidence="7 13" id="KW-0479">Metal-binding</keyword>
<dbReference type="HAMAP" id="MF_00451">
    <property type="entry name" value="NDP_kinase"/>
    <property type="match status" value="1"/>
</dbReference>
<feature type="domain" description="Nucleoside diphosphate kinase-like" evidence="16">
    <location>
        <begin position="3"/>
        <end position="140"/>
    </location>
</feature>
<evidence type="ECO:0000313" key="18">
    <source>
        <dbReference type="Proteomes" id="UP000058613"/>
    </source>
</evidence>
<dbReference type="NCBIfam" id="NF001908">
    <property type="entry name" value="PRK00668.1"/>
    <property type="match status" value="1"/>
</dbReference>
<evidence type="ECO:0000256" key="13">
    <source>
        <dbReference type="HAMAP-Rule" id="MF_00451"/>
    </source>
</evidence>
<dbReference type="InterPro" id="IPR036850">
    <property type="entry name" value="NDK-like_dom_sf"/>
</dbReference>
<keyword evidence="8 13" id="KW-0547">Nucleotide-binding</keyword>
<keyword evidence="10 13" id="KW-0067">ATP-binding</keyword>
<dbReference type="GO" id="GO:0005737">
    <property type="term" value="C:cytoplasm"/>
    <property type="evidence" value="ECO:0007669"/>
    <property type="project" value="UniProtKB-SubCell"/>
</dbReference>
<comment type="catalytic activity">
    <reaction evidence="13">
        <text>a 2'-deoxyribonucleoside 5'-diphosphate + ATP = a 2'-deoxyribonucleoside 5'-triphosphate + ADP</text>
        <dbReference type="Rhea" id="RHEA:44640"/>
        <dbReference type="ChEBI" id="CHEBI:30616"/>
        <dbReference type="ChEBI" id="CHEBI:61560"/>
        <dbReference type="ChEBI" id="CHEBI:73316"/>
        <dbReference type="ChEBI" id="CHEBI:456216"/>
        <dbReference type="EC" id="2.7.4.6"/>
    </reaction>
</comment>
<proteinExistence type="inferred from homology"/>
<feature type="binding site" evidence="13 14">
    <location>
        <position position="59"/>
    </location>
    <ligand>
        <name>ATP</name>
        <dbReference type="ChEBI" id="CHEBI:30616"/>
    </ligand>
</feature>
<evidence type="ECO:0000256" key="4">
    <source>
        <dbReference type="ARBA" id="ARBA00017632"/>
    </source>
</evidence>
<sequence>MAVERTFVMIKPDAVKRGLVGEIIARFERKGLKIKALKMKWLTREEAEKLYEVHRGKPFFEELVEFITSGPVVAMILEGDSAVEVVRLMIGPTDGRKAPPGTIRGDFALDIGANVIHASDSRESFEREYKVFFSDEEIVGDY</sequence>
<dbReference type="PATRIC" id="fig|1273541.4.peg.2137"/>
<keyword evidence="13" id="KW-0963">Cytoplasm</keyword>
<comment type="subcellular location">
    <subcellularLocation>
        <location evidence="13">Cytoplasm</location>
    </subcellularLocation>
</comment>
<evidence type="ECO:0000256" key="9">
    <source>
        <dbReference type="ARBA" id="ARBA00022777"/>
    </source>
</evidence>
<dbReference type="InterPro" id="IPR001564">
    <property type="entry name" value="Nucleoside_diP_kinase"/>
</dbReference>
<dbReference type="Pfam" id="PF00334">
    <property type="entry name" value="NDK"/>
    <property type="match status" value="1"/>
</dbReference>
<dbReference type="GO" id="GO:0006183">
    <property type="term" value="P:GTP biosynthetic process"/>
    <property type="evidence" value="ECO:0007669"/>
    <property type="project" value="UniProtKB-UniRule"/>
</dbReference>
<dbReference type="CDD" id="cd04413">
    <property type="entry name" value="NDPk_I"/>
    <property type="match status" value="1"/>
</dbReference>
<evidence type="ECO:0000256" key="11">
    <source>
        <dbReference type="ARBA" id="ARBA00022842"/>
    </source>
</evidence>
<dbReference type="GO" id="GO:0046872">
    <property type="term" value="F:metal ion binding"/>
    <property type="evidence" value="ECO:0007669"/>
    <property type="project" value="UniProtKB-KW"/>
</dbReference>